<dbReference type="NCBIfam" id="NF033519">
    <property type="entry name" value="transpos_ISAzo13"/>
    <property type="match status" value="1"/>
</dbReference>
<accession>B6AM07</accession>
<reference evidence="2" key="1">
    <citation type="journal article" date="2004" name="Nature">
        <title>Community structure and metabolism through reconstruction of microbial genomes from the environment.</title>
        <authorList>
            <person name="Tyson G.W."/>
            <person name="Chapman J."/>
            <person name="Hugenholtz P."/>
            <person name="Allen E.E."/>
            <person name="Ram R.J."/>
            <person name="Richardson P.M."/>
            <person name="Solovyev V.V."/>
            <person name="Rubin E.M."/>
            <person name="Rokhsar D.S."/>
            <person name="Banfield J.F."/>
        </authorList>
    </citation>
    <scope>NUCLEOTIDE SEQUENCE [LARGE SCALE GENOMIC DNA]</scope>
</reference>
<dbReference type="InterPro" id="IPR011518">
    <property type="entry name" value="Transposase_36"/>
</dbReference>
<gene>
    <name evidence="2" type="ORF">CGL2_11277151</name>
</gene>
<organism evidence="2">
    <name type="scientific">Leptospirillum sp. Group II '5-way CG'</name>
    <dbReference type="NCBI Taxonomy" id="419541"/>
    <lineage>
        <taxon>Bacteria</taxon>
        <taxon>Pseudomonadati</taxon>
        <taxon>Nitrospirota</taxon>
        <taxon>Nitrospiria</taxon>
        <taxon>Nitrospirales</taxon>
        <taxon>Nitrospiraceae</taxon>
        <taxon>Leptospirillum</taxon>
    </lineage>
</organism>
<feature type="compositionally biased region" description="Basic residues" evidence="1">
    <location>
        <begin position="80"/>
        <end position="89"/>
    </location>
</feature>
<protein>
    <submittedName>
        <fullName evidence="2">Transposase</fullName>
    </submittedName>
</protein>
<evidence type="ECO:0000313" key="2">
    <source>
        <dbReference type="EMBL" id="EDZ39514.1"/>
    </source>
</evidence>
<reference evidence="2" key="2">
    <citation type="journal article" date="2008" name="PLoS Biol.">
        <title>Population genomic analysis of strain variation in Leptospirillum group II bacteria involved in acid mine drainage formation.</title>
        <authorList>
            <person name="Simmons S.L."/>
            <person name="Dibartolo G."/>
            <person name="Denef V.J."/>
            <person name="Goltsman D.S."/>
            <person name="Thelen M.P."/>
            <person name="Banfield J.F."/>
        </authorList>
    </citation>
    <scope>NUCLEOTIDE SEQUENCE [LARGE SCALE GENOMIC DNA]</scope>
</reference>
<dbReference type="EMBL" id="DS995259">
    <property type="protein sequence ID" value="EDZ39514.1"/>
    <property type="molecule type" value="Genomic_DNA"/>
</dbReference>
<dbReference type="Pfam" id="PF07592">
    <property type="entry name" value="DDE_Tnp_ISAZ013"/>
    <property type="match status" value="1"/>
</dbReference>
<feature type="region of interest" description="Disordered" evidence="1">
    <location>
        <begin position="64"/>
        <end position="95"/>
    </location>
</feature>
<name>B6AM07_9BACT</name>
<evidence type="ECO:0000256" key="1">
    <source>
        <dbReference type="SAM" id="MobiDB-lite"/>
    </source>
</evidence>
<proteinExistence type="predicted"/>
<feature type="compositionally biased region" description="Basic and acidic residues" evidence="1">
    <location>
        <begin position="64"/>
        <end position="73"/>
    </location>
</feature>
<dbReference type="AlphaFoldDB" id="B6AM07"/>
<sequence>MDFAILSAMEKNLIADRFNLLAWTLDERLRRIVCAAEAKVLGHGGVTAVSQATGVSRRAIHAGLRELDGRPEEPEPSTQRVRRPGGGRKKVTDQDPTLLTDLESLVEPVTRGDPESPLRWTTKSLRRLANELKAMGHTVSHASVGTLLGELGYSLQSNVKTLEGGDHPDRNAQFEYINAQAEGRLKRGEPVISVDTKKKELIGPFKNNGRTWRPQGEPEEVKVHDFIDKELGRANPYGVYDLAQDEGWVSVGTDHDTSAFAVQTIRRWWQSVGSESYPHATELLITADGGGSNGSRVRLWKVEIQKLADEIGIPITICHFPPGTSKWNKIEHRLFSFISMNWRGQPLVSHEVLLNLIANTRTKSGLTVKAELDPGHYPKGVKISDEELASLHLVRHSFHGEWNYSLHPRDG</sequence>